<keyword evidence="2" id="KW-1185">Reference proteome</keyword>
<keyword evidence="1" id="KW-0614">Plasmid</keyword>
<name>A0AA97FBG1_9SPHN</name>
<dbReference type="Proteomes" id="UP001302429">
    <property type="component" value="Plasmid unnamed"/>
</dbReference>
<accession>A0AA97FBG1</accession>
<evidence type="ECO:0000313" key="2">
    <source>
        <dbReference type="Proteomes" id="UP001302429"/>
    </source>
</evidence>
<gene>
    <name evidence="1" type="ORF">RB602_15140</name>
</gene>
<organism evidence="1 2">
    <name type="scientific">Alterisphingorhabdus coralli</name>
    <dbReference type="NCBI Taxonomy" id="3071408"/>
    <lineage>
        <taxon>Bacteria</taxon>
        <taxon>Pseudomonadati</taxon>
        <taxon>Pseudomonadota</taxon>
        <taxon>Alphaproteobacteria</taxon>
        <taxon>Sphingomonadales</taxon>
        <taxon>Sphingomonadaceae</taxon>
        <taxon>Alterisphingorhabdus (ex Yan et al. 2024)</taxon>
    </lineage>
</organism>
<dbReference type="RefSeq" id="WP_317084650.1">
    <property type="nucleotide sequence ID" value="NZ_CP136595.1"/>
</dbReference>
<dbReference type="EMBL" id="CP136595">
    <property type="protein sequence ID" value="WOE76718.1"/>
    <property type="molecule type" value="Genomic_DNA"/>
</dbReference>
<geneLocation type="plasmid" evidence="1 2">
    <name>unnamed</name>
</geneLocation>
<sequence>MDFFNFDHLEDHVGDASKDILINIPAELSYEQWQSQKSRIESLFRDTVEAIVKSSMVVVSMSETTEPVVSVYIPSGDSGGYWRIEQPFNKELFKYAECLDLAKAAIAAFEDGKITDLEKFVGKDAI</sequence>
<proteinExistence type="predicted"/>
<dbReference type="AlphaFoldDB" id="A0AA97FBG1"/>
<dbReference type="KEGG" id="acoa:RB602_15140"/>
<evidence type="ECO:0000313" key="1">
    <source>
        <dbReference type="EMBL" id="WOE76718.1"/>
    </source>
</evidence>
<reference evidence="1 2" key="1">
    <citation type="submission" date="2023-10" db="EMBL/GenBank/DDBJ databases">
        <title>Complete genome sequence of a Sphingomonadaceae bacterium.</title>
        <authorList>
            <person name="Yan C."/>
        </authorList>
    </citation>
    <scope>NUCLEOTIDE SEQUENCE [LARGE SCALE GENOMIC DNA]</scope>
    <source>
        <strain evidence="1 2">SCSIO 66989</strain>
        <plasmid evidence="1 2">unnamed</plasmid>
    </source>
</reference>
<protein>
    <submittedName>
        <fullName evidence="1">Uncharacterized protein</fullName>
    </submittedName>
</protein>